<proteinExistence type="predicted"/>
<keyword evidence="1" id="KW-0863">Zinc-finger</keyword>
<keyword evidence="1" id="KW-0862">Zinc</keyword>
<dbReference type="Proteomes" id="UP001470230">
    <property type="component" value="Unassembled WGS sequence"/>
</dbReference>
<comment type="caution">
    <text evidence="4">The sequence shown here is derived from an EMBL/GenBank/DDBJ whole genome shotgun (WGS) entry which is preliminary data.</text>
</comment>
<feature type="region of interest" description="Disordered" evidence="2">
    <location>
        <begin position="460"/>
        <end position="502"/>
    </location>
</feature>
<evidence type="ECO:0000313" key="4">
    <source>
        <dbReference type="EMBL" id="KAK8864918.1"/>
    </source>
</evidence>
<evidence type="ECO:0000256" key="2">
    <source>
        <dbReference type="SAM" id="MobiDB-lite"/>
    </source>
</evidence>
<gene>
    <name evidence="4" type="ORF">M9Y10_010445</name>
</gene>
<dbReference type="SUPFAM" id="SSF48403">
    <property type="entry name" value="Ankyrin repeat"/>
    <property type="match status" value="1"/>
</dbReference>
<evidence type="ECO:0000259" key="3">
    <source>
        <dbReference type="PROSITE" id="PS50966"/>
    </source>
</evidence>
<feature type="domain" description="SWIM-type" evidence="3">
    <location>
        <begin position="917"/>
        <end position="964"/>
    </location>
</feature>
<evidence type="ECO:0000313" key="5">
    <source>
        <dbReference type="Proteomes" id="UP001470230"/>
    </source>
</evidence>
<dbReference type="InterPro" id="IPR036770">
    <property type="entry name" value="Ankyrin_rpt-contain_sf"/>
</dbReference>
<accession>A0ABR2IKX1</accession>
<reference evidence="4 5" key="1">
    <citation type="submission" date="2024-04" db="EMBL/GenBank/DDBJ databases">
        <title>Tritrichomonas musculus Genome.</title>
        <authorList>
            <person name="Alves-Ferreira E."/>
            <person name="Grigg M."/>
            <person name="Lorenzi H."/>
            <person name="Galac M."/>
        </authorList>
    </citation>
    <scope>NUCLEOTIDE SEQUENCE [LARGE SCALE GENOMIC DNA]</scope>
    <source>
        <strain evidence="4 5">EAF2021</strain>
    </source>
</reference>
<dbReference type="EMBL" id="JAPFFF010000016">
    <property type="protein sequence ID" value="KAK8864918.1"/>
    <property type="molecule type" value="Genomic_DNA"/>
</dbReference>
<dbReference type="PROSITE" id="PS50966">
    <property type="entry name" value="ZF_SWIM"/>
    <property type="match status" value="1"/>
</dbReference>
<keyword evidence="5" id="KW-1185">Reference proteome</keyword>
<name>A0ABR2IKX1_9EUKA</name>
<dbReference type="InterPro" id="IPR007527">
    <property type="entry name" value="Znf_SWIM"/>
</dbReference>
<feature type="compositionally biased region" description="Acidic residues" evidence="2">
    <location>
        <begin position="470"/>
        <end position="496"/>
    </location>
</feature>
<protein>
    <recommendedName>
        <fullName evidence="3">SWIM-type domain-containing protein</fullName>
    </recommendedName>
</protein>
<evidence type="ECO:0000256" key="1">
    <source>
        <dbReference type="PROSITE-ProRule" id="PRU00325"/>
    </source>
</evidence>
<sequence length="1028" mass="119577">MNLQSSVDITHEQIILDEMKKIHYSLLNFLDNDEDIEENFKIIQDIFEEEKITEHTNEFKLILVLIVKISNNHHRNINFFAKIDKLLLHFKENITQSFTNSNIFDIFKSNKRIILFLVENKILIFDEYVCKQIITERFIKANYPQFFYPELKPYSDQEWFPHSGMLDDWIQKNGNELPDSFYESRKIGENDSDICVLIQKNNVKEFQSYIISNDIPINLKINSSIFETNFFLIKASNLGKLTLINYVAFFGSFQIFKFLQKKGALMTPELWLYAIHGNNQEIIHFLEDNRIIPEDKSFQQTLIESIRCHHNVISSYLQKKYFDKGISKDVLIEIFKYHNFSMISEKDIGNLKICDFVDHDEILDDISSVKKRRGRPPGRKIIDKACKKQEKKKRVDNNEMMMQLKNPQLVSIPKKTFLISVPPVKRLQQDVINSLQKDVEEKKIDWNSFDIEGKFECNKVTTDSSKSDNDSSDNDASDNDASGNDDVEENESEDTNDVVNKDNLEDFAPFQDELNAETYLFRANKGYRLTQIETNDPNIIAFKCSSQRCYYRAEFVRCADGFHINKQTHHTCSKHVIISTKQLKDVIYKYGKTSELNKEYMNKINASFGLLPNTINKVRIRRLYNIVFQISNNDRLASWGKLNELVNVIKKAGGNGCVHKDKQGFIDFVGIIPNYAIQFIWSSVFFPVVQCDTRFQIGISKGNLYSIVALTGNRSIIPLGFAWAQSEKSDFTDMLLALLRNELNRIKSCHTDDASELFRSFEKVGITSLLCSYHISKHLKSKKSIKEFMSLVKSQTSYEYQTKKKSIIENENELSDYLNKRNRWSKISRFENEAPRDQNISSTAVESFNATIAKLKLKNKEPFEIFQHIYDIGYFALKDLCFQKGILTECAREYLSYALAVAQHLAVHQTPISQFKYEVVKDNDLNSKCTVIICPAEVPICLCKFYHDTGMVCIHLLAVASKFNYNWTSWVHPRFFISNYQTVFHNIEYPNFDGIIQTNNDIPVDITSLVQRKNRIDAYGHVVQSHKH</sequence>
<keyword evidence="1" id="KW-0479">Metal-binding</keyword>
<organism evidence="4 5">
    <name type="scientific">Tritrichomonas musculus</name>
    <dbReference type="NCBI Taxonomy" id="1915356"/>
    <lineage>
        <taxon>Eukaryota</taxon>
        <taxon>Metamonada</taxon>
        <taxon>Parabasalia</taxon>
        <taxon>Tritrichomonadida</taxon>
        <taxon>Tritrichomonadidae</taxon>
        <taxon>Tritrichomonas</taxon>
    </lineage>
</organism>